<name>A0A9D2IFU1_9FIRM</name>
<accession>A0A9D2IFU1</accession>
<protein>
    <submittedName>
        <fullName evidence="1">Uncharacterized protein</fullName>
    </submittedName>
</protein>
<dbReference type="Proteomes" id="UP000824024">
    <property type="component" value="Unassembled WGS sequence"/>
</dbReference>
<organism evidence="1 2">
    <name type="scientific">Candidatus Eubacterium avistercoris</name>
    <dbReference type="NCBI Taxonomy" id="2838567"/>
    <lineage>
        <taxon>Bacteria</taxon>
        <taxon>Bacillati</taxon>
        <taxon>Bacillota</taxon>
        <taxon>Clostridia</taxon>
        <taxon>Eubacteriales</taxon>
        <taxon>Eubacteriaceae</taxon>
        <taxon>Eubacterium</taxon>
    </lineage>
</organism>
<sequence>MKFYDKNKKQFVEFGDSFIEQYAKAYYYPENGKIDQPLIKRLSRCSQYSEREIDSLLESGIKNEEDVIHILAWKIGKIAHKTCSEKKPFSYSSDWADLENYDKWACHSSTIRLRKNQFPIKEIAEYVLSNLNHWEEDIEQNTWFCVLEDFNNTKREKGWHGLGTVYCITLLYFISKGKYPIFDQFADKALDVISQNKEAFPNADDKKYEPIPSDLPTKDEKKMGEFKERYKRYCKKIETLKSQLSDRYRDPQNRDLDRALWVYGHIKCAEDVR</sequence>
<gene>
    <name evidence="1" type="ORF">IAA08_06135</name>
</gene>
<dbReference type="AlphaFoldDB" id="A0A9D2IFU1"/>
<dbReference type="EMBL" id="DXCH01000172">
    <property type="protein sequence ID" value="HIZ07497.1"/>
    <property type="molecule type" value="Genomic_DNA"/>
</dbReference>
<evidence type="ECO:0000313" key="2">
    <source>
        <dbReference type="Proteomes" id="UP000824024"/>
    </source>
</evidence>
<comment type="caution">
    <text evidence="1">The sequence shown here is derived from an EMBL/GenBank/DDBJ whole genome shotgun (WGS) entry which is preliminary data.</text>
</comment>
<proteinExistence type="predicted"/>
<evidence type="ECO:0000313" key="1">
    <source>
        <dbReference type="EMBL" id="HIZ07497.1"/>
    </source>
</evidence>
<reference evidence="1" key="2">
    <citation type="submission" date="2021-04" db="EMBL/GenBank/DDBJ databases">
        <authorList>
            <person name="Gilroy R."/>
        </authorList>
    </citation>
    <scope>NUCLEOTIDE SEQUENCE</scope>
    <source>
        <strain evidence="1">CHK192-9172</strain>
    </source>
</reference>
<reference evidence="1" key="1">
    <citation type="journal article" date="2021" name="PeerJ">
        <title>Extensive microbial diversity within the chicken gut microbiome revealed by metagenomics and culture.</title>
        <authorList>
            <person name="Gilroy R."/>
            <person name="Ravi A."/>
            <person name="Getino M."/>
            <person name="Pursley I."/>
            <person name="Horton D.L."/>
            <person name="Alikhan N.F."/>
            <person name="Baker D."/>
            <person name="Gharbi K."/>
            <person name="Hall N."/>
            <person name="Watson M."/>
            <person name="Adriaenssens E.M."/>
            <person name="Foster-Nyarko E."/>
            <person name="Jarju S."/>
            <person name="Secka A."/>
            <person name="Antonio M."/>
            <person name="Oren A."/>
            <person name="Chaudhuri R.R."/>
            <person name="La Ragione R."/>
            <person name="Hildebrand F."/>
            <person name="Pallen M.J."/>
        </authorList>
    </citation>
    <scope>NUCLEOTIDE SEQUENCE</scope>
    <source>
        <strain evidence="1">CHK192-9172</strain>
    </source>
</reference>